<evidence type="ECO:0000313" key="2">
    <source>
        <dbReference type="EMBL" id="KOX71206.1"/>
    </source>
</evidence>
<accession>A0A0M8ZW25</accession>
<evidence type="ECO:0000313" key="3">
    <source>
        <dbReference type="Proteomes" id="UP000053105"/>
    </source>
</evidence>
<feature type="compositionally biased region" description="Basic and acidic residues" evidence="1">
    <location>
        <begin position="48"/>
        <end position="65"/>
    </location>
</feature>
<dbReference type="Proteomes" id="UP000053105">
    <property type="component" value="Unassembled WGS sequence"/>
</dbReference>
<evidence type="ECO:0000256" key="1">
    <source>
        <dbReference type="SAM" id="MobiDB-lite"/>
    </source>
</evidence>
<dbReference type="AlphaFoldDB" id="A0A0M8ZW25"/>
<name>A0A0M8ZW25_9HYME</name>
<reference evidence="2 3" key="1">
    <citation type="submission" date="2015-07" db="EMBL/GenBank/DDBJ databases">
        <title>The genome of Melipona quadrifasciata.</title>
        <authorList>
            <person name="Pan H."/>
            <person name="Kapheim K."/>
        </authorList>
    </citation>
    <scope>NUCLEOTIDE SEQUENCE [LARGE SCALE GENOMIC DNA]</scope>
    <source>
        <strain evidence="2">0111107301</strain>
        <tissue evidence="2">Whole body</tissue>
    </source>
</reference>
<keyword evidence="3" id="KW-1185">Reference proteome</keyword>
<protein>
    <submittedName>
        <fullName evidence="2">Uncharacterized protein</fullName>
    </submittedName>
</protein>
<gene>
    <name evidence="2" type="ORF">WN51_04229</name>
</gene>
<feature type="compositionally biased region" description="Acidic residues" evidence="1">
    <location>
        <begin position="96"/>
        <end position="105"/>
    </location>
</feature>
<dbReference type="STRING" id="166423.A0A0M8ZW25"/>
<feature type="region of interest" description="Disordered" evidence="1">
    <location>
        <begin position="31"/>
        <end position="128"/>
    </location>
</feature>
<organism evidence="2 3">
    <name type="scientific">Melipona quadrifasciata</name>
    <dbReference type="NCBI Taxonomy" id="166423"/>
    <lineage>
        <taxon>Eukaryota</taxon>
        <taxon>Metazoa</taxon>
        <taxon>Ecdysozoa</taxon>
        <taxon>Arthropoda</taxon>
        <taxon>Hexapoda</taxon>
        <taxon>Insecta</taxon>
        <taxon>Pterygota</taxon>
        <taxon>Neoptera</taxon>
        <taxon>Endopterygota</taxon>
        <taxon>Hymenoptera</taxon>
        <taxon>Apocrita</taxon>
        <taxon>Aculeata</taxon>
        <taxon>Apoidea</taxon>
        <taxon>Anthophila</taxon>
        <taxon>Apidae</taxon>
        <taxon>Melipona</taxon>
    </lineage>
</organism>
<dbReference type="EMBL" id="KQ435845">
    <property type="protein sequence ID" value="KOX71206.1"/>
    <property type="molecule type" value="Genomic_DNA"/>
</dbReference>
<proteinExistence type="predicted"/>
<sequence length="236" mass="26722">MIVHGGCIFKRGIECVRKSWDVDIGPEAYPSSGLRTPLGNTSGSQRVHRTEKLEERERKEEEKGVSRRRKSVGGQRGFRVAVADSDGSGGGSGVVEEAEEEEEEKAEVRSRRTGGWQEPLDPAGYGKSDRAVGFLPENHDERVVVQENEQVANERLERDQQHDSLDEVQQYAYEYEYEQDDEEERGSDIVEENNDETVEVQRTTTDFCAFTGKLKVTGMHTMQKYANMCKTFKVAH</sequence>